<protein>
    <submittedName>
        <fullName evidence="5">MFS general substrate transporter</fullName>
    </submittedName>
</protein>
<feature type="transmembrane region" description="Helical" evidence="4">
    <location>
        <begin position="337"/>
        <end position="358"/>
    </location>
</feature>
<feature type="transmembrane region" description="Helical" evidence="4">
    <location>
        <begin position="107"/>
        <end position="127"/>
    </location>
</feature>
<dbReference type="PANTHER" id="PTHR11360:SF130">
    <property type="entry name" value="MAJOR FACILITATOR SUPERFAMILY (MFS) PROFILE DOMAIN-CONTAINING PROTEIN-RELATED"/>
    <property type="match status" value="1"/>
</dbReference>
<feature type="transmembrane region" description="Helical" evidence="4">
    <location>
        <begin position="436"/>
        <end position="457"/>
    </location>
</feature>
<feature type="transmembrane region" description="Helical" evidence="4">
    <location>
        <begin position="147"/>
        <end position="166"/>
    </location>
</feature>
<keyword evidence="4" id="KW-1133">Transmembrane helix</keyword>
<evidence type="ECO:0000256" key="2">
    <source>
        <dbReference type="ARBA" id="ARBA00006727"/>
    </source>
</evidence>
<dbReference type="InterPro" id="IPR011701">
    <property type="entry name" value="MFS"/>
</dbReference>
<evidence type="ECO:0000313" key="5">
    <source>
        <dbReference type="EMBL" id="KAJ9156838.1"/>
    </source>
</evidence>
<name>A0AA38RU84_9PEZI</name>
<keyword evidence="6" id="KW-1185">Reference proteome</keyword>
<dbReference type="GO" id="GO:0022857">
    <property type="term" value="F:transmembrane transporter activity"/>
    <property type="evidence" value="ECO:0007669"/>
    <property type="project" value="InterPro"/>
</dbReference>
<dbReference type="SUPFAM" id="SSF103473">
    <property type="entry name" value="MFS general substrate transporter"/>
    <property type="match status" value="1"/>
</dbReference>
<dbReference type="GO" id="GO:0016020">
    <property type="term" value="C:membrane"/>
    <property type="evidence" value="ECO:0007669"/>
    <property type="project" value="UniProtKB-SubCell"/>
</dbReference>
<evidence type="ECO:0000313" key="6">
    <source>
        <dbReference type="Proteomes" id="UP001174691"/>
    </source>
</evidence>
<keyword evidence="4" id="KW-0812">Transmembrane</keyword>
<reference evidence="5" key="1">
    <citation type="submission" date="2022-07" db="EMBL/GenBank/DDBJ databases">
        <title>Fungi with potential for degradation of polypropylene.</title>
        <authorList>
            <person name="Gostincar C."/>
        </authorList>
    </citation>
    <scope>NUCLEOTIDE SEQUENCE</scope>
    <source>
        <strain evidence="5">EXF-13287</strain>
    </source>
</reference>
<feature type="transmembrane region" description="Helical" evidence="4">
    <location>
        <begin position="399"/>
        <end position="424"/>
    </location>
</feature>
<feature type="compositionally biased region" description="Basic and acidic residues" evidence="3">
    <location>
        <begin position="10"/>
        <end position="20"/>
    </location>
</feature>
<comment type="similarity">
    <text evidence="2">Belongs to the major facilitator superfamily. Monocarboxylate porter (TC 2.A.1.13) family.</text>
</comment>
<feature type="transmembrane region" description="Helical" evidence="4">
    <location>
        <begin position="266"/>
        <end position="286"/>
    </location>
</feature>
<feature type="transmembrane region" description="Helical" evidence="4">
    <location>
        <begin position="178"/>
        <end position="197"/>
    </location>
</feature>
<sequence length="501" mass="52870">MARVSSSGRRSIEEVEKDSDSSVSIRQGVAEGGVEKRLDDTAKDSSGDNESPGQQGADVETVEEADEALGDNVSTQEKPTSGLPGVLSRIVSRASTADPGPPPDGGLHAWMIAACAHLVIMNTWGFINSFGVFQTYYAGALARPPSDISWIGSVQIFLLFFIGTLTGRATDAGYFRPILLVGSAFQVVGIFTSAQATAYWQLFLSQGVCMGLGNGCLFCPTMAVLSTYFEKRRMFAMGVAACGSVTGGLAFPSMARELLPSIGFAWTVRAIGFIQLAGLVVVNCFLRTRIPPRRTGALVDWVAFRELEYTFYAVGTFLCFTGLYFPVYYVASFARDIIGMSYASSLNLLLVLNGAGAVGRLGPNHMADRVGPMTVFVPVALSCAVILLSWAAVTSPGGLYAWSVFYGIASGGIQSLFPACLSSLTTDLKKVGVRMGMIFTITGFATLMGPPIAGAIITSMGGGYRGAQGFAGGLMLVGTGFAAAARTVKMRRIGRGWGAKI</sequence>
<accession>A0AA38RU84</accession>
<feature type="transmembrane region" description="Helical" evidence="4">
    <location>
        <begin position="203"/>
        <end position="228"/>
    </location>
</feature>
<gene>
    <name evidence="5" type="ORF">NKR19_g4162</name>
</gene>
<proteinExistence type="inferred from homology"/>
<dbReference type="EMBL" id="JANBVN010000050">
    <property type="protein sequence ID" value="KAJ9156838.1"/>
    <property type="molecule type" value="Genomic_DNA"/>
</dbReference>
<dbReference type="AlphaFoldDB" id="A0AA38RU84"/>
<organism evidence="5 6">
    <name type="scientific">Coniochaeta hoffmannii</name>
    <dbReference type="NCBI Taxonomy" id="91930"/>
    <lineage>
        <taxon>Eukaryota</taxon>
        <taxon>Fungi</taxon>
        <taxon>Dikarya</taxon>
        <taxon>Ascomycota</taxon>
        <taxon>Pezizomycotina</taxon>
        <taxon>Sordariomycetes</taxon>
        <taxon>Sordariomycetidae</taxon>
        <taxon>Coniochaetales</taxon>
        <taxon>Coniochaetaceae</taxon>
        <taxon>Coniochaeta</taxon>
    </lineage>
</organism>
<feature type="transmembrane region" description="Helical" evidence="4">
    <location>
        <begin position="469"/>
        <end position="488"/>
    </location>
</feature>
<evidence type="ECO:0000256" key="1">
    <source>
        <dbReference type="ARBA" id="ARBA00004141"/>
    </source>
</evidence>
<feature type="transmembrane region" description="Helical" evidence="4">
    <location>
        <begin position="307"/>
        <end position="331"/>
    </location>
</feature>
<dbReference type="InterPro" id="IPR036259">
    <property type="entry name" value="MFS_trans_sf"/>
</dbReference>
<feature type="transmembrane region" description="Helical" evidence="4">
    <location>
        <begin position="370"/>
        <end position="393"/>
    </location>
</feature>
<comment type="caution">
    <text evidence="5">The sequence shown here is derived from an EMBL/GenBank/DDBJ whole genome shotgun (WGS) entry which is preliminary data.</text>
</comment>
<dbReference type="InterPro" id="IPR050327">
    <property type="entry name" value="Proton-linked_MCT"/>
</dbReference>
<dbReference type="Proteomes" id="UP001174691">
    <property type="component" value="Unassembled WGS sequence"/>
</dbReference>
<dbReference type="Pfam" id="PF07690">
    <property type="entry name" value="MFS_1"/>
    <property type="match status" value="1"/>
</dbReference>
<dbReference type="PANTHER" id="PTHR11360">
    <property type="entry name" value="MONOCARBOXYLATE TRANSPORTER"/>
    <property type="match status" value="1"/>
</dbReference>
<feature type="region of interest" description="Disordered" evidence="3">
    <location>
        <begin position="1"/>
        <end position="85"/>
    </location>
</feature>
<evidence type="ECO:0000256" key="4">
    <source>
        <dbReference type="SAM" id="Phobius"/>
    </source>
</evidence>
<feature type="compositionally biased region" description="Acidic residues" evidence="3">
    <location>
        <begin position="60"/>
        <end position="69"/>
    </location>
</feature>
<comment type="subcellular location">
    <subcellularLocation>
        <location evidence="1">Membrane</location>
        <topology evidence="1">Multi-pass membrane protein</topology>
    </subcellularLocation>
</comment>
<feature type="compositionally biased region" description="Basic and acidic residues" evidence="3">
    <location>
        <begin position="33"/>
        <end position="46"/>
    </location>
</feature>
<dbReference type="Gene3D" id="1.20.1250.20">
    <property type="entry name" value="MFS general substrate transporter like domains"/>
    <property type="match status" value="1"/>
</dbReference>
<keyword evidence="4" id="KW-0472">Membrane</keyword>
<feature type="transmembrane region" description="Helical" evidence="4">
    <location>
        <begin position="235"/>
        <end position="254"/>
    </location>
</feature>
<evidence type="ECO:0000256" key="3">
    <source>
        <dbReference type="SAM" id="MobiDB-lite"/>
    </source>
</evidence>